<organism evidence="1 2">
    <name type="scientific">Pluteus cervinus</name>
    <dbReference type="NCBI Taxonomy" id="181527"/>
    <lineage>
        <taxon>Eukaryota</taxon>
        <taxon>Fungi</taxon>
        <taxon>Dikarya</taxon>
        <taxon>Basidiomycota</taxon>
        <taxon>Agaricomycotina</taxon>
        <taxon>Agaricomycetes</taxon>
        <taxon>Agaricomycetidae</taxon>
        <taxon>Agaricales</taxon>
        <taxon>Pluteineae</taxon>
        <taxon>Pluteaceae</taxon>
        <taxon>Pluteus</taxon>
    </lineage>
</organism>
<name>A0ACD3AG63_9AGAR</name>
<evidence type="ECO:0000313" key="2">
    <source>
        <dbReference type="Proteomes" id="UP000308600"/>
    </source>
</evidence>
<proteinExistence type="predicted"/>
<gene>
    <name evidence="1" type="ORF">BDN72DRAFT_963043</name>
</gene>
<dbReference type="EMBL" id="ML208466">
    <property type="protein sequence ID" value="TFK64650.1"/>
    <property type="molecule type" value="Genomic_DNA"/>
</dbReference>
<protein>
    <submittedName>
        <fullName evidence="1">Uncharacterized protein</fullName>
    </submittedName>
</protein>
<sequence length="553" mass="60963">MQSPISARDSALGIPEILSHIFDQLTVPIACLDDVKASLLYREPPTTSVGRHRCNYCGGSGEDPVVRPLLLGDKILIRRSALRAAALSCRRFSGPALDSLWQTMNSLFPLISILPSTTPNGTLYLRLSQCSPTILDRFSAYANRIRTLVVNGTISKNANSIEVHPSVYGALRNMRPHLLPSLHTLLVPSFSDQNFDVDVSLIGSSRLQRLEIGTYTGAPEVLETFIVSTSARAGSLSHVSLDCSLANLPADAEEAVLTAVAGVHSLALSSSTLSSLSRLSCLSGLRQLDIPVRISCQSLQKYLPKSFSMPHLRKLSVSGYTDSIHQFLPIFQRCKLESLSIYLIQPSIPSQIKAIADLIAKNWGETMLHSQFNFDDALQNRQKFGMIFDREFASLFLPGLLSLEVKNYPGCLGSQTPLANVASHLPAIQSLVLPPHQSGQEPTLDDLRSLAQSCPSLRHLSTSVNLDSKVEVTVEIPFLYHELHTLHVYASPIVDTWTVATNLDRTFPYLQKITTSPNLDATLYKKWREVERALDLCHRSRAGFSSSRFDVYK</sequence>
<accession>A0ACD3AG63</accession>
<dbReference type="Proteomes" id="UP000308600">
    <property type="component" value="Unassembled WGS sequence"/>
</dbReference>
<reference evidence="1 2" key="1">
    <citation type="journal article" date="2019" name="Nat. Ecol. Evol.">
        <title>Megaphylogeny resolves global patterns of mushroom evolution.</title>
        <authorList>
            <person name="Varga T."/>
            <person name="Krizsan K."/>
            <person name="Foldi C."/>
            <person name="Dima B."/>
            <person name="Sanchez-Garcia M."/>
            <person name="Sanchez-Ramirez S."/>
            <person name="Szollosi G.J."/>
            <person name="Szarkandi J.G."/>
            <person name="Papp V."/>
            <person name="Albert L."/>
            <person name="Andreopoulos W."/>
            <person name="Angelini C."/>
            <person name="Antonin V."/>
            <person name="Barry K.W."/>
            <person name="Bougher N.L."/>
            <person name="Buchanan P."/>
            <person name="Buyck B."/>
            <person name="Bense V."/>
            <person name="Catcheside P."/>
            <person name="Chovatia M."/>
            <person name="Cooper J."/>
            <person name="Damon W."/>
            <person name="Desjardin D."/>
            <person name="Finy P."/>
            <person name="Geml J."/>
            <person name="Haridas S."/>
            <person name="Hughes K."/>
            <person name="Justo A."/>
            <person name="Karasinski D."/>
            <person name="Kautmanova I."/>
            <person name="Kiss B."/>
            <person name="Kocsube S."/>
            <person name="Kotiranta H."/>
            <person name="LaButti K.M."/>
            <person name="Lechner B.E."/>
            <person name="Liimatainen K."/>
            <person name="Lipzen A."/>
            <person name="Lukacs Z."/>
            <person name="Mihaltcheva S."/>
            <person name="Morgado L.N."/>
            <person name="Niskanen T."/>
            <person name="Noordeloos M.E."/>
            <person name="Ohm R.A."/>
            <person name="Ortiz-Santana B."/>
            <person name="Ovrebo C."/>
            <person name="Racz N."/>
            <person name="Riley R."/>
            <person name="Savchenko A."/>
            <person name="Shiryaev A."/>
            <person name="Soop K."/>
            <person name="Spirin V."/>
            <person name="Szebenyi C."/>
            <person name="Tomsovsky M."/>
            <person name="Tulloss R.E."/>
            <person name="Uehling J."/>
            <person name="Grigoriev I.V."/>
            <person name="Vagvolgyi C."/>
            <person name="Papp T."/>
            <person name="Martin F.M."/>
            <person name="Miettinen O."/>
            <person name="Hibbett D.S."/>
            <person name="Nagy L.G."/>
        </authorList>
    </citation>
    <scope>NUCLEOTIDE SEQUENCE [LARGE SCALE GENOMIC DNA]</scope>
    <source>
        <strain evidence="1 2">NL-1719</strain>
    </source>
</reference>
<evidence type="ECO:0000313" key="1">
    <source>
        <dbReference type="EMBL" id="TFK64650.1"/>
    </source>
</evidence>
<keyword evidence="2" id="KW-1185">Reference proteome</keyword>